<keyword evidence="3" id="KW-1133">Transmembrane helix</keyword>
<evidence type="ECO:0000313" key="7">
    <source>
        <dbReference type="Proteomes" id="UP000533080"/>
    </source>
</evidence>
<dbReference type="InterPro" id="IPR010652">
    <property type="entry name" value="DUF1232"/>
</dbReference>
<name>A0A7Y4IIW2_MYXXA</name>
<evidence type="ECO:0000256" key="3">
    <source>
        <dbReference type="ARBA" id="ARBA00022989"/>
    </source>
</evidence>
<dbReference type="EMBL" id="JABFNT010000048">
    <property type="protein sequence ID" value="NOJ79969.1"/>
    <property type="molecule type" value="Genomic_DNA"/>
</dbReference>
<gene>
    <name evidence="6" type="ORF">HNV28_16745</name>
</gene>
<feature type="domain" description="DUF1232" evidence="5">
    <location>
        <begin position="43"/>
        <end position="77"/>
    </location>
</feature>
<keyword evidence="4" id="KW-0472">Membrane</keyword>
<evidence type="ECO:0000256" key="1">
    <source>
        <dbReference type="ARBA" id="ARBA00004127"/>
    </source>
</evidence>
<keyword evidence="2" id="KW-0812">Transmembrane</keyword>
<comment type="caution">
    <text evidence="6">The sequence shown here is derived from an EMBL/GenBank/DDBJ whole genome shotgun (WGS) entry which is preliminary data.</text>
</comment>
<protein>
    <submittedName>
        <fullName evidence="6">DUF1232 domain-containing protein</fullName>
    </submittedName>
</protein>
<organism evidence="6 7">
    <name type="scientific">Myxococcus xanthus</name>
    <dbReference type="NCBI Taxonomy" id="34"/>
    <lineage>
        <taxon>Bacteria</taxon>
        <taxon>Pseudomonadati</taxon>
        <taxon>Myxococcota</taxon>
        <taxon>Myxococcia</taxon>
        <taxon>Myxococcales</taxon>
        <taxon>Cystobacterineae</taxon>
        <taxon>Myxococcaceae</taxon>
        <taxon>Myxococcus</taxon>
    </lineage>
</organism>
<proteinExistence type="predicted"/>
<evidence type="ECO:0000256" key="2">
    <source>
        <dbReference type="ARBA" id="ARBA00022692"/>
    </source>
</evidence>
<evidence type="ECO:0000259" key="5">
    <source>
        <dbReference type="Pfam" id="PF06803"/>
    </source>
</evidence>
<evidence type="ECO:0000313" key="6">
    <source>
        <dbReference type="EMBL" id="NOJ79969.1"/>
    </source>
</evidence>
<dbReference type="GO" id="GO:0012505">
    <property type="term" value="C:endomembrane system"/>
    <property type="evidence" value="ECO:0007669"/>
    <property type="project" value="UniProtKB-SubCell"/>
</dbReference>
<dbReference type="Pfam" id="PF06803">
    <property type="entry name" value="DUF1232"/>
    <property type="match status" value="1"/>
</dbReference>
<dbReference type="Proteomes" id="UP000533080">
    <property type="component" value="Unassembled WGS sequence"/>
</dbReference>
<reference evidence="6 7" key="1">
    <citation type="submission" date="2020-05" db="EMBL/GenBank/DDBJ databases">
        <authorList>
            <person name="Whitworth D."/>
        </authorList>
    </citation>
    <scope>NUCLEOTIDE SEQUENCE [LARGE SCALE GENOMIC DNA]</scope>
    <source>
        <strain evidence="6 7">AM005</strain>
    </source>
</reference>
<dbReference type="AlphaFoldDB" id="A0A7Y4IIW2"/>
<evidence type="ECO:0000256" key="4">
    <source>
        <dbReference type="ARBA" id="ARBA00023136"/>
    </source>
</evidence>
<comment type="subcellular location">
    <subcellularLocation>
        <location evidence="1">Endomembrane system</location>
        <topology evidence="1">Multi-pass membrane protein</topology>
    </subcellularLocation>
</comment>
<accession>A0A7Y4IIW2</accession>
<sequence length="112" mass="12144">MGRGRNHPGPSCVEVGMNIAGLRGMGSRFFRYVRDPHVALWRKLAGVMAVVYFLSPVDALPDVIPVLGWLDDLGVLSAAAFFMVREVQRHQVVIAGEDAQLGVAAQARSKTV</sequence>